<evidence type="ECO:0000256" key="4">
    <source>
        <dbReference type="SAM" id="MobiDB-lite"/>
    </source>
</evidence>
<organism evidence="5 6">
    <name type="scientific">Danxiaibacter flavus</name>
    <dbReference type="NCBI Taxonomy" id="3049108"/>
    <lineage>
        <taxon>Bacteria</taxon>
        <taxon>Pseudomonadati</taxon>
        <taxon>Bacteroidota</taxon>
        <taxon>Chitinophagia</taxon>
        <taxon>Chitinophagales</taxon>
        <taxon>Chitinophagaceae</taxon>
        <taxon>Danxiaibacter</taxon>
    </lineage>
</organism>
<dbReference type="EMBL" id="JAULBC010000002">
    <property type="protein sequence ID" value="MEX6687573.1"/>
    <property type="molecule type" value="Genomic_DNA"/>
</dbReference>
<evidence type="ECO:0000256" key="3">
    <source>
        <dbReference type="RuleBase" id="RU000524"/>
    </source>
</evidence>
<dbReference type="InterPro" id="IPR011344">
    <property type="entry name" value="ssDNA-bd"/>
</dbReference>
<dbReference type="PANTHER" id="PTHR10302:SF0">
    <property type="entry name" value="SINGLE-STRANDED DNA-BINDING PROTEIN, MITOCHONDRIAL"/>
    <property type="match status" value="1"/>
</dbReference>
<dbReference type="RefSeq" id="WP_369328978.1">
    <property type="nucleotide sequence ID" value="NZ_JAULBC010000002.1"/>
</dbReference>
<evidence type="ECO:0000256" key="1">
    <source>
        <dbReference type="ARBA" id="ARBA00023125"/>
    </source>
</evidence>
<feature type="region of interest" description="Disordered" evidence="4">
    <location>
        <begin position="103"/>
        <end position="146"/>
    </location>
</feature>
<dbReference type="GO" id="GO:0003677">
    <property type="term" value="F:DNA binding"/>
    <property type="evidence" value="ECO:0007669"/>
    <property type="project" value="UniProtKB-KW"/>
</dbReference>
<dbReference type="InterPro" id="IPR000424">
    <property type="entry name" value="Primosome_PriB/ssb"/>
</dbReference>
<evidence type="ECO:0000256" key="2">
    <source>
        <dbReference type="PIRNR" id="PIRNR002070"/>
    </source>
</evidence>
<dbReference type="CDD" id="cd04496">
    <property type="entry name" value="SSB_OBF"/>
    <property type="match status" value="1"/>
</dbReference>
<dbReference type="NCBIfam" id="TIGR00621">
    <property type="entry name" value="ssb"/>
    <property type="match status" value="1"/>
</dbReference>
<dbReference type="SUPFAM" id="SSF50249">
    <property type="entry name" value="Nucleic acid-binding proteins"/>
    <property type="match status" value="1"/>
</dbReference>
<dbReference type="Pfam" id="PF00436">
    <property type="entry name" value="SSB"/>
    <property type="match status" value="1"/>
</dbReference>
<dbReference type="PROSITE" id="PS50935">
    <property type="entry name" value="SSB"/>
    <property type="match status" value="1"/>
</dbReference>
<keyword evidence="1 2" id="KW-0238">DNA-binding</keyword>
<accession>A0ABV3ZGF3</accession>
<sequence length="146" mass="15737">MIKLQVIGNLGKDCVVNNVNGKSVINFSVAHTEKFRDAQGNQKDKTIWVECAYWTDRTAIAPYLKKGTQVYVEGAPDIRTYSTQDGRQGASLSLRISNVQLLGTRSSDGEGGSSYNSGPSYSAAPQHVSAPPSSSQLNEPADDLPF</sequence>
<evidence type="ECO:0000313" key="6">
    <source>
        <dbReference type="Proteomes" id="UP001560573"/>
    </source>
</evidence>
<dbReference type="Gene3D" id="2.40.50.140">
    <property type="entry name" value="Nucleic acid-binding proteins"/>
    <property type="match status" value="1"/>
</dbReference>
<comment type="caution">
    <text evidence="5">The sequence shown here is derived from an EMBL/GenBank/DDBJ whole genome shotgun (WGS) entry which is preliminary data.</text>
</comment>
<name>A0ABV3ZGF3_9BACT</name>
<dbReference type="InterPro" id="IPR012340">
    <property type="entry name" value="NA-bd_OB-fold"/>
</dbReference>
<dbReference type="PIRSF" id="PIRSF002070">
    <property type="entry name" value="SSB"/>
    <property type="match status" value="1"/>
</dbReference>
<proteinExistence type="predicted"/>
<feature type="compositionally biased region" description="Low complexity" evidence="4">
    <location>
        <begin position="113"/>
        <end position="125"/>
    </location>
</feature>
<dbReference type="Proteomes" id="UP001560573">
    <property type="component" value="Unassembled WGS sequence"/>
</dbReference>
<dbReference type="PANTHER" id="PTHR10302">
    <property type="entry name" value="SINGLE-STRANDED DNA-BINDING PROTEIN"/>
    <property type="match status" value="1"/>
</dbReference>
<keyword evidence="6" id="KW-1185">Reference proteome</keyword>
<reference evidence="5 6" key="1">
    <citation type="submission" date="2023-07" db="EMBL/GenBank/DDBJ databases">
        <authorList>
            <person name="Lian W.-H."/>
        </authorList>
    </citation>
    <scope>NUCLEOTIDE SEQUENCE [LARGE SCALE GENOMIC DNA]</scope>
    <source>
        <strain evidence="5 6">SYSU DXS3180</strain>
    </source>
</reference>
<gene>
    <name evidence="5" type="primary">ssb</name>
    <name evidence="5" type="ORF">QTN47_08730</name>
</gene>
<protein>
    <recommendedName>
        <fullName evidence="2 3">Single-stranded DNA-binding protein</fullName>
    </recommendedName>
</protein>
<evidence type="ECO:0000313" key="5">
    <source>
        <dbReference type="EMBL" id="MEX6687573.1"/>
    </source>
</evidence>